<keyword evidence="4" id="KW-0249">Electron transport</keyword>
<evidence type="ECO:0000313" key="9">
    <source>
        <dbReference type="EMBL" id="GBF56848.1"/>
    </source>
</evidence>
<evidence type="ECO:0000256" key="1">
    <source>
        <dbReference type="ARBA" id="ARBA00022448"/>
    </source>
</evidence>
<reference evidence="9 10" key="1">
    <citation type="journal article" date="2018" name="Genome Announc.">
        <title>Draft Genome Sequence of "Candidatus Phycosocius bacilliformis," an Alphaproteobacterial Ectosymbiont of the Hydrocarbon-Producing Green Alga Botryococcus braunii.</title>
        <authorList>
            <person name="Tanabe Y."/>
            <person name="Yamaguchi H."/>
            <person name="Watanabe M.M."/>
        </authorList>
    </citation>
    <scope>NUCLEOTIDE SEQUENCE [LARGE SCALE GENOMIC DNA]</scope>
    <source>
        <strain evidence="9 10">BOTRYCO-2</strain>
    </source>
</reference>
<feature type="signal peptide" evidence="7">
    <location>
        <begin position="1"/>
        <end position="18"/>
    </location>
</feature>
<dbReference type="AlphaFoldDB" id="A0A2P2E713"/>
<keyword evidence="7" id="KW-0732">Signal</keyword>
<evidence type="ECO:0000256" key="7">
    <source>
        <dbReference type="SAM" id="SignalP"/>
    </source>
</evidence>
<proteinExistence type="predicted"/>
<dbReference type="PROSITE" id="PS51007">
    <property type="entry name" value="CYTC"/>
    <property type="match status" value="1"/>
</dbReference>
<dbReference type="InterPro" id="IPR009056">
    <property type="entry name" value="Cyt_c-like_dom"/>
</dbReference>
<gene>
    <name evidence="9" type="primary">cycA</name>
    <name evidence="9" type="ORF">PbB2_00505</name>
</gene>
<dbReference type="Pfam" id="PF00034">
    <property type="entry name" value="Cytochrom_C"/>
    <property type="match status" value="1"/>
</dbReference>
<dbReference type="SUPFAM" id="SSF46626">
    <property type="entry name" value="Cytochrome c"/>
    <property type="match status" value="1"/>
</dbReference>
<keyword evidence="1" id="KW-0813">Transport</keyword>
<evidence type="ECO:0000256" key="2">
    <source>
        <dbReference type="ARBA" id="ARBA00022617"/>
    </source>
</evidence>
<keyword evidence="10" id="KW-1185">Reference proteome</keyword>
<evidence type="ECO:0000313" key="10">
    <source>
        <dbReference type="Proteomes" id="UP000245086"/>
    </source>
</evidence>
<keyword evidence="3 6" id="KW-0479">Metal-binding</keyword>
<evidence type="ECO:0000259" key="8">
    <source>
        <dbReference type="PROSITE" id="PS51007"/>
    </source>
</evidence>
<keyword evidence="5 6" id="KW-0408">Iron</keyword>
<organism evidence="9 10">
    <name type="scientific">Candidatus Phycosocius bacilliformis</name>
    <dbReference type="NCBI Taxonomy" id="1445552"/>
    <lineage>
        <taxon>Bacteria</taxon>
        <taxon>Pseudomonadati</taxon>
        <taxon>Pseudomonadota</taxon>
        <taxon>Alphaproteobacteria</taxon>
        <taxon>Caulobacterales</taxon>
        <taxon>Caulobacterales incertae sedis</taxon>
        <taxon>Candidatus Phycosocius</taxon>
    </lineage>
</organism>
<accession>A0A2P2E713</accession>
<name>A0A2P2E713_9PROT</name>
<dbReference type="InterPro" id="IPR036909">
    <property type="entry name" value="Cyt_c-like_dom_sf"/>
</dbReference>
<dbReference type="PANTHER" id="PTHR11961">
    <property type="entry name" value="CYTOCHROME C"/>
    <property type="match status" value="1"/>
</dbReference>
<dbReference type="GO" id="GO:0046872">
    <property type="term" value="F:metal ion binding"/>
    <property type="evidence" value="ECO:0007669"/>
    <property type="project" value="UniProtKB-KW"/>
</dbReference>
<dbReference type="PRINTS" id="PR00604">
    <property type="entry name" value="CYTCHRMECIAB"/>
</dbReference>
<dbReference type="OrthoDB" id="9805828at2"/>
<protein>
    <submittedName>
        <fullName evidence="9">Cytochrome c2</fullName>
    </submittedName>
</protein>
<comment type="caution">
    <text evidence="9">The sequence shown here is derived from an EMBL/GenBank/DDBJ whole genome shotgun (WGS) entry which is preliminary data.</text>
</comment>
<dbReference type="Gene3D" id="1.10.760.10">
    <property type="entry name" value="Cytochrome c-like domain"/>
    <property type="match status" value="1"/>
</dbReference>
<dbReference type="RefSeq" id="WP_108983694.1">
    <property type="nucleotide sequence ID" value="NZ_BFBR01000001.1"/>
</dbReference>
<evidence type="ECO:0000256" key="5">
    <source>
        <dbReference type="ARBA" id="ARBA00023004"/>
    </source>
</evidence>
<evidence type="ECO:0000256" key="4">
    <source>
        <dbReference type="ARBA" id="ARBA00022982"/>
    </source>
</evidence>
<keyword evidence="2 6" id="KW-0349">Heme</keyword>
<feature type="domain" description="Cytochrome c" evidence="8">
    <location>
        <begin position="99"/>
        <end position="198"/>
    </location>
</feature>
<dbReference type="GO" id="GO:0020037">
    <property type="term" value="F:heme binding"/>
    <property type="evidence" value="ECO:0007669"/>
    <property type="project" value="InterPro"/>
</dbReference>
<feature type="chain" id="PRO_5015138068" evidence="7">
    <location>
        <begin position="19"/>
        <end position="199"/>
    </location>
</feature>
<dbReference type="InterPro" id="IPR002327">
    <property type="entry name" value="Cyt_c_1A/1B"/>
</dbReference>
<dbReference type="Proteomes" id="UP000245086">
    <property type="component" value="Unassembled WGS sequence"/>
</dbReference>
<dbReference type="EMBL" id="BFBR01000001">
    <property type="protein sequence ID" value="GBF56848.1"/>
    <property type="molecule type" value="Genomic_DNA"/>
</dbReference>
<sequence>MKRHVLGSGIAVSLAALALVAGCGQQSHQKAEAPAPAAEAAAPAATETAAAPAAEAAAPATEAAAPAAEAAAPAAAAAAPAAGAMVLAIKDKAGATLSGDPAKGETVFRQCQTCHVVTPGVNKVGPSLHNIIGRPAGQVAGFRYSDANKKSGITWTEQEIYTYLENPKARVPGTIMAFAGIKDSQKRADLVAYLKTHTN</sequence>
<dbReference type="PROSITE" id="PS51257">
    <property type="entry name" value="PROKAR_LIPOPROTEIN"/>
    <property type="match status" value="1"/>
</dbReference>
<dbReference type="GO" id="GO:0009055">
    <property type="term" value="F:electron transfer activity"/>
    <property type="evidence" value="ECO:0007669"/>
    <property type="project" value="InterPro"/>
</dbReference>
<evidence type="ECO:0000256" key="6">
    <source>
        <dbReference type="PROSITE-ProRule" id="PRU00433"/>
    </source>
</evidence>
<evidence type="ECO:0000256" key="3">
    <source>
        <dbReference type="ARBA" id="ARBA00022723"/>
    </source>
</evidence>